<dbReference type="Gene3D" id="3.10.100.10">
    <property type="entry name" value="Mannose-Binding Protein A, subunit A"/>
    <property type="match status" value="1"/>
</dbReference>
<gene>
    <name evidence="3" type="primary">SJL-1</name>
</gene>
<reference evidence="3" key="1">
    <citation type="journal article" date="2018" name="Mol. Immunol.">
        <title>SJL-1, a C-type Lectin, Acts as a Surface Defense Molecule in Japanese Sea Cucumber, Apostichopus Japonicus.</title>
        <authorList>
            <person name="Ono K."/>
            <person name="Suzuki T.A."/>
            <person name="Toyoshima Y."/>
            <person name="Suzuki T."/>
            <person name="Tsutsui S."/>
            <person name="Odaka T."/>
            <person name="Miyadai T."/>
            <person name="Nakamura O."/>
        </authorList>
    </citation>
    <scope>NUCLEOTIDE SEQUENCE</scope>
</reference>
<dbReference type="InterPro" id="IPR016186">
    <property type="entry name" value="C-type_lectin-like/link_sf"/>
</dbReference>
<proteinExistence type="evidence at transcript level"/>
<dbReference type="SMR" id="A0A224ARE5"/>
<dbReference type="AlphaFoldDB" id="A0A224ARE5"/>
<name>A0A224ARE5_STIJA</name>
<feature type="chain" id="PRO_5011990843" evidence="1">
    <location>
        <begin position="21"/>
        <end position="163"/>
    </location>
</feature>
<evidence type="ECO:0000313" key="3">
    <source>
        <dbReference type="EMBL" id="BBA19537.1"/>
    </source>
</evidence>
<dbReference type="PROSITE" id="PS50041">
    <property type="entry name" value="C_TYPE_LECTIN_2"/>
    <property type="match status" value="1"/>
</dbReference>
<accession>A0A224ARE5</accession>
<evidence type="ECO:0000256" key="1">
    <source>
        <dbReference type="SAM" id="SignalP"/>
    </source>
</evidence>
<feature type="signal peptide" evidence="1">
    <location>
        <begin position="1"/>
        <end position="20"/>
    </location>
</feature>
<dbReference type="EMBL" id="LC214944">
    <property type="protein sequence ID" value="BBA19537.1"/>
    <property type="molecule type" value="mRNA"/>
</dbReference>
<keyword evidence="1" id="KW-0732">Signal</keyword>
<dbReference type="InterPro" id="IPR050111">
    <property type="entry name" value="C-type_lectin/snaclec_domain"/>
</dbReference>
<protein>
    <submittedName>
        <fullName evidence="3">C-type lectin</fullName>
    </submittedName>
</protein>
<dbReference type="GO" id="GO:0030246">
    <property type="term" value="F:carbohydrate binding"/>
    <property type="evidence" value="ECO:0007669"/>
    <property type="project" value="UniProtKB-KW"/>
</dbReference>
<keyword evidence="3" id="KW-0430">Lectin</keyword>
<organism evidence="3">
    <name type="scientific">Stichopus japonicus</name>
    <name type="common">Sea cucumber</name>
    <dbReference type="NCBI Taxonomy" id="307972"/>
    <lineage>
        <taxon>Eukaryota</taxon>
        <taxon>Metazoa</taxon>
        <taxon>Echinodermata</taxon>
        <taxon>Eleutherozoa</taxon>
        <taxon>Echinozoa</taxon>
        <taxon>Holothuroidea</taxon>
        <taxon>Aspidochirotacea</taxon>
        <taxon>Aspidochirotida</taxon>
        <taxon>Stichopodidae</taxon>
        <taxon>Apostichopus</taxon>
    </lineage>
</organism>
<dbReference type="InterPro" id="IPR016187">
    <property type="entry name" value="CTDL_fold"/>
</dbReference>
<evidence type="ECO:0000259" key="2">
    <source>
        <dbReference type="PROSITE" id="PS50041"/>
    </source>
</evidence>
<dbReference type="SMART" id="SM00034">
    <property type="entry name" value="CLECT"/>
    <property type="match status" value="1"/>
</dbReference>
<feature type="domain" description="C-type lectin" evidence="2">
    <location>
        <begin position="31"/>
        <end position="144"/>
    </location>
</feature>
<dbReference type="SUPFAM" id="SSF56436">
    <property type="entry name" value="C-type lectin-like"/>
    <property type="match status" value="1"/>
</dbReference>
<dbReference type="Pfam" id="PF00059">
    <property type="entry name" value="Lectin_C"/>
    <property type="match status" value="1"/>
</dbReference>
<dbReference type="PANTHER" id="PTHR22803">
    <property type="entry name" value="MANNOSE, PHOSPHOLIPASE, LECTIN RECEPTOR RELATED"/>
    <property type="match status" value="1"/>
</dbReference>
<sequence length="163" mass="17736">MALSLVTVVVALTLLGGCSACSCYPDWMAIPGSGCYKYVDTPKTFEEAESTCRHFSPGPYGFGHLASVHSTEEYEALASMVPGATDSWNPQVFIGLRLKDGVSPAWTDGSYYDYQNWCGNDPNAHPDGYGAFSGGSYCNGQWVDVHTFTNDQFPFICKLPCIE</sequence>
<dbReference type="InterPro" id="IPR001304">
    <property type="entry name" value="C-type_lectin-like"/>
</dbReference>